<organism evidence="16 17">
    <name type="scientific">Mya arenaria</name>
    <name type="common">Soft-shell clam</name>
    <dbReference type="NCBI Taxonomy" id="6604"/>
    <lineage>
        <taxon>Eukaryota</taxon>
        <taxon>Metazoa</taxon>
        <taxon>Spiralia</taxon>
        <taxon>Lophotrochozoa</taxon>
        <taxon>Mollusca</taxon>
        <taxon>Bivalvia</taxon>
        <taxon>Autobranchia</taxon>
        <taxon>Heteroconchia</taxon>
        <taxon>Euheterodonta</taxon>
        <taxon>Imparidentia</taxon>
        <taxon>Neoheterodontei</taxon>
        <taxon>Myida</taxon>
        <taxon>Myoidea</taxon>
        <taxon>Myidae</taxon>
        <taxon>Mya</taxon>
    </lineage>
</organism>
<accession>A0ABY7GAV9</accession>
<dbReference type="InterPro" id="IPR009003">
    <property type="entry name" value="Peptidase_S1_PA"/>
</dbReference>
<evidence type="ECO:0000256" key="1">
    <source>
        <dbReference type="ARBA" id="ARBA00001936"/>
    </source>
</evidence>
<dbReference type="Gene3D" id="2.40.10.10">
    <property type="entry name" value="Trypsin-like serine proteases"/>
    <property type="match status" value="1"/>
</dbReference>
<evidence type="ECO:0000256" key="7">
    <source>
        <dbReference type="ARBA" id="ARBA00023157"/>
    </source>
</evidence>
<evidence type="ECO:0000313" key="16">
    <source>
        <dbReference type="EMBL" id="WAR30368.1"/>
    </source>
</evidence>
<evidence type="ECO:0000256" key="8">
    <source>
        <dbReference type="ARBA" id="ARBA00023180"/>
    </source>
</evidence>
<evidence type="ECO:0000256" key="12">
    <source>
        <dbReference type="SAM" id="SignalP"/>
    </source>
</evidence>
<sequence length="672" mass="74130">MSAQLLCVVVFFAGFFLVTNCEEKFGCKLPQEPLFGHFDFNERRKSYRLSCDENFRLQPGGLLNLDRFCRNGKWTGPVRDCVLKYQVRKQCPQLYDPKNGKVFAASLDQGASAAFECDSGYLLVGSREVICTTSQIWSGEIPICRSNMNAADIANNMKETFIDKYAGSTSTSESGPQGRLSIGKRGLDIIIAVDTSSSIGTESLKIAKRFMEVLVKIFGVSSNKAGGQNGTRFAIVTFASTATVHLQIDDKLVRTVNSTIDKINEIQITGGGTSISSVLNTIITQIHLVKIAGSNRQGQETNRAVFLITDASQTVKANTDEMTQKIKLLKEEGYEIFTMGVGRNIDKLMLKKIASEPTEEHVFLINQFQDLKAIGDTIAEKNIDYGKCGISGNTDIAQGTDASKKGAWPWVGWLSAQSKTCGGVLLCARYFMTSARCVSDVNETGHVIPYTENMITVNLGDSRLYQGDDEQVMPVVKDVIIHPNYTGVPNEHDIRDYDVAILDFGEDNSTQPPLNNDSCRGDIGGAYMAELSNFRYSAFGLAQKTYDCQDHLQFSIFLDLHHPSITEWALPILGRCNRLGSAEDEEKEAELERENARNKTEEADLVENDADGADPVEDNEQAGVENVVDDVEKKDGGKNGNGEKNLKKKGKGKGKKKNKNKNGQKKNKRERN</sequence>
<keyword evidence="5 12" id="KW-0732">Signal</keyword>
<feature type="signal peptide" evidence="12">
    <location>
        <begin position="1"/>
        <end position="21"/>
    </location>
</feature>
<dbReference type="InterPro" id="IPR000436">
    <property type="entry name" value="Sushi_SCR_CCP_dom"/>
</dbReference>
<dbReference type="PROSITE" id="PS50923">
    <property type="entry name" value="SUSHI"/>
    <property type="match status" value="1"/>
</dbReference>
<evidence type="ECO:0000256" key="6">
    <source>
        <dbReference type="ARBA" id="ARBA00022737"/>
    </source>
</evidence>
<gene>
    <name evidence="16" type="ORF">MAR_032910</name>
</gene>
<feature type="compositionally biased region" description="Acidic residues" evidence="11">
    <location>
        <begin position="603"/>
        <end position="620"/>
    </location>
</feature>
<comment type="cofactor">
    <cofactor evidence="2">
        <name>Mg(2+)</name>
        <dbReference type="ChEBI" id="CHEBI:18420"/>
    </cofactor>
</comment>
<evidence type="ECO:0000256" key="9">
    <source>
        <dbReference type="ARBA" id="ARBA00029636"/>
    </source>
</evidence>
<proteinExistence type="predicted"/>
<dbReference type="Pfam" id="PF00089">
    <property type="entry name" value="Trypsin"/>
    <property type="match status" value="1"/>
</dbReference>
<dbReference type="EMBL" id="CP111028">
    <property type="protein sequence ID" value="WAR30368.1"/>
    <property type="molecule type" value="Genomic_DNA"/>
</dbReference>
<dbReference type="InterPro" id="IPR002035">
    <property type="entry name" value="VWF_A"/>
</dbReference>
<evidence type="ECO:0000256" key="11">
    <source>
        <dbReference type="SAM" id="MobiDB-lite"/>
    </source>
</evidence>
<dbReference type="CDD" id="cd01450">
    <property type="entry name" value="vWFA_subfamily_ECM"/>
    <property type="match status" value="1"/>
</dbReference>
<dbReference type="InterPro" id="IPR043504">
    <property type="entry name" value="Peptidase_S1_PA_chymotrypsin"/>
</dbReference>
<keyword evidence="8" id="KW-0325">Glycoprotein</keyword>
<dbReference type="CDD" id="cd00033">
    <property type="entry name" value="CCP"/>
    <property type="match status" value="1"/>
</dbReference>
<keyword evidence="17" id="KW-1185">Reference proteome</keyword>
<feature type="domain" description="VWFA" evidence="13">
    <location>
        <begin position="188"/>
        <end position="378"/>
    </location>
</feature>
<dbReference type="Proteomes" id="UP001164746">
    <property type="component" value="Chromosome 17"/>
</dbReference>
<feature type="compositionally biased region" description="Basic and acidic residues" evidence="11">
    <location>
        <begin position="590"/>
        <end position="602"/>
    </location>
</feature>
<keyword evidence="6" id="KW-0677">Repeat</keyword>
<name>A0ABY7GAV9_MYAAR</name>
<dbReference type="InterPro" id="IPR036465">
    <property type="entry name" value="vWFA_dom_sf"/>
</dbReference>
<dbReference type="SUPFAM" id="SSF50494">
    <property type="entry name" value="Trypsin-like serine proteases"/>
    <property type="match status" value="1"/>
</dbReference>
<dbReference type="Gene3D" id="2.10.70.10">
    <property type="entry name" value="Complement Module, domain 1"/>
    <property type="match status" value="1"/>
</dbReference>
<feature type="region of interest" description="Disordered" evidence="11">
    <location>
        <begin position="584"/>
        <end position="672"/>
    </location>
</feature>
<feature type="chain" id="PRO_5046094112" description="C3/C5 convertase" evidence="12">
    <location>
        <begin position="22"/>
        <end position="672"/>
    </location>
</feature>
<feature type="domain" description="Peptidase S1" evidence="14">
    <location>
        <begin position="396"/>
        <end position="654"/>
    </location>
</feature>
<evidence type="ECO:0000259" key="15">
    <source>
        <dbReference type="PROSITE" id="PS50923"/>
    </source>
</evidence>
<evidence type="ECO:0000259" key="14">
    <source>
        <dbReference type="PROSITE" id="PS50240"/>
    </source>
</evidence>
<evidence type="ECO:0000256" key="4">
    <source>
        <dbReference type="ARBA" id="ARBA00022659"/>
    </source>
</evidence>
<dbReference type="Gene3D" id="3.40.50.410">
    <property type="entry name" value="von Willebrand factor, type A domain"/>
    <property type="match status" value="1"/>
</dbReference>
<feature type="domain" description="Sushi" evidence="15">
    <location>
        <begin position="89"/>
        <end position="146"/>
    </location>
</feature>
<dbReference type="PROSITE" id="PS50234">
    <property type="entry name" value="VWFA"/>
    <property type="match status" value="1"/>
</dbReference>
<feature type="disulfide bond" evidence="10">
    <location>
        <begin position="117"/>
        <end position="144"/>
    </location>
</feature>
<keyword evidence="4 10" id="KW-0768">Sushi</keyword>
<reference evidence="16" key="1">
    <citation type="submission" date="2022-11" db="EMBL/GenBank/DDBJ databases">
        <title>Centuries of genome instability and evolution in soft-shell clam transmissible cancer (bioRxiv).</title>
        <authorList>
            <person name="Hart S.F.M."/>
            <person name="Yonemitsu M.A."/>
            <person name="Giersch R.M."/>
            <person name="Beal B.F."/>
            <person name="Arriagada G."/>
            <person name="Davis B.W."/>
            <person name="Ostrander E.A."/>
            <person name="Goff S.P."/>
            <person name="Metzger M.J."/>
        </authorList>
    </citation>
    <scope>NUCLEOTIDE SEQUENCE</scope>
    <source>
        <strain evidence="16">MELC-2E11</strain>
        <tissue evidence="16">Siphon/mantle</tissue>
    </source>
</reference>
<dbReference type="Pfam" id="PF00084">
    <property type="entry name" value="Sushi"/>
    <property type="match status" value="1"/>
</dbReference>
<dbReference type="SMART" id="SM00327">
    <property type="entry name" value="VWA"/>
    <property type="match status" value="1"/>
</dbReference>
<evidence type="ECO:0000256" key="5">
    <source>
        <dbReference type="ARBA" id="ARBA00022729"/>
    </source>
</evidence>
<evidence type="ECO:0000259" key="13">
    <source>
        <dbReference type="PROSITE" id="PS50234"/>
    </source>
</evidence>
<evidence type="ECO:0000313" key="17">
    <source>
        <dbReference type="Proteomes" id="UP001164746"/>
    </source>
</evidence>
<keyword evidence="7 10" id="KW-1015">Disulfide bond</keyword>
<dbReference type="Pfam" id="PF00092">
    <property type="entry name" value="VWA"/>
    <property type="match status" value="1"/>
</dbReference>
<evidence type="ECO:0000256" key="3">
    <source>
        <dbReference type="ARBA" id="ARBA00004241"/>
    </source>
</evidence>
<feature type="compositionally biased region" description="Basic residues" evidence="11">
    <location>
        <begin position="646"/>
        <end position="672"/>
    </location>
</feature>
<dbReference type="SUPFAM" id="SSF53300">
    <property type="entry name" value="vWA-like"/>
    <property type="match status" value="1"/>
</dbReference>
<dbReference type="InterPro" id="IPR001254">
    <property type="entry name" value="Trypsin_dom"/>
</dbReference>
<evidence type="ECO:0000256" key="2">
    <source>
        <dbReference type="ARBA" id="ARBA00001946"/>
    </source>
</evidence>
<evidence type="ECO:0000256" key="10">
    <source>
        <dbReference type="PROSITE-ProRule" id="PRU00302"/>
    </source>
</evidence>
<dbReference type="PROSITE" id="PS50240">
    <property type="entry name" value="TRYPSIN_DOM"/>
    <property type="match status" value="1"/>
</dbReference>
<dbReference type="PANTHER" id="PTHR46393:SF7">
    <property type="entry name" value="COMPLEMENT C2"/>
    <property type="match status" value="1"/>
</dbReference>
<dbReference type="InterPro" id="IPR035976">
    <property type="entry name" value="Sushi/SCR/CCP_sf"/>
</dbReference>
<comment type="cofactor">
    <cofactor evidence="1">
        <name>Mn(2+)</name>
        <dbReference type="ChEBI" id="CHEBI:29035"/>
    </cofactor>
</comment>
<protein>
    <recommendedName>
        <fullName evidence="9">C3/C5 convertase</fullName>
    </recommendedName>
</protein>
<dbReference type="SUPFAM" id="SSF57535">
    <property type="entry name" value="Complement control module/SCR domain"/>
    <property type="match status" value="1"/>
</dbReference>
<dbReference type="SMART" id="SM00032">
    <property type="entry name" value="CCP"/>
    <property type="match status" value="2"/>
</dbReference>
<comment type="caution">
    <text evidence="10">Lacks conserved residue(s) required for the propagation of feature annotation.</text>
</comment>
<dbReference type="PANTHER" id="PTHR46393">
    <property type="entry name" value="SUSHI DOMAIN-CONTAINING PROTEIN"/>
    <property type="match status" value="1"/>
</dbReference>
<comment type="subcellular location">
    <subcellularLocation>
        <location evidence="3">Cell surface</location>
    </subcellularLocation>
</comment>